<evidence type="ECO:0000256" key="2">
    <source>
        <dbReference type="ARBA" id="ARBA00023125"/>
    </source>
</evidence>
<keyword evidence="3" id="KW-0804">Transcription</keyword>
<dbReference type="InterPro" id="IPR018060">
    <property type="entry name" value="HTH_AraC"/>
</dbReference>
<name>A0ABM7M7J0_9ACTN</name>
<feature type="domain" description="HTH araC/xylS-type" evidence="4">
    <location>
        <begin position="214"/>
        <end position="315"/>
    </location>
</feature>
<dbReference type="SUPFAM" id="SSF46689">
    <property type="entry name" value="Homeodomain-like"/>
    <property type="match status" value="2"/>
</dbReference>
<gene>
    <name evidence="5" type="ORF">Aiant_82300</name>
</gene>
<accession>A0ABM7M7J0</accession>
<evidence type="ECO:0000256" key="1">
    <source>
        <dbReference type="ARBA" id="ARBA00023015"/>
    </source>
</evidence>
<dbReference type="InterPro" id="IPR018062">
    <property type="entry name" value="HTH_AraC-typ_CS"/>
</dbReference>
<dbReference type="InterPro" id="IPR009057">
    <property type="entry name" value="Homeodomain-like_sf"/>
</dbReference>
<proteinExistence type="predicted"/>
<evidence type="ECO:0000313" key="5">
    <source>
        <dbReference type="EMBL" id="BCJ47573.1"/>
    </source>
</evidence>
<sequence>MVHTDVYETRDAEAAEQVLTNLYARMWLNVSGPAVSLRIVTTGLDPQVMLGRLTFGMRFTAQGIPLGTIPIGRVRAGTASWTTGEPGSTTGPGDVLVAMPPDRDWRSTLDGLDMELAYLDPALLAQVADGPPRSGPALRFTDCRPVPPAAARRWTDTHDYVTRTVADLPPDTVPLLTGSLARLLAATALTVFPNNVLTDPTIEDRHDAHPATLRRAVAFIDDNCHRDLSAADIAAACHVTIRTVQLAFRRHLDTTPMAYLRRVRLAAAHQDLRNAQPGTTTVSAIAATRGFHDHSRFAATYRAAYGVTPSHTLRRD</sequence>
<reference evidence="5 6" key="1">
    <citation type="submission" date="2020-08" db="EMBL/GenBank/DDBJ databases">
        <title>Whole genome shotgun sequence of Actinoplanes ianthinogenes NBRC 13996.</title>
        <authorList>
            <person name="Komaki H."/>
            <person name="Tamura T."/>
        </authorList>
    </citation>
    <scope>NUCLEOTIDE SEQUENCE [LARGE SCALE GENOMIC DNA]</scope>
    <source>
        <strain evidence="5 6">NBRC 13996</strain>
    </source>
</reference>
<dbReference type="Gene3D" id="1.10.10.60">
    <property type="entry name" value="Homeodomain-like"/>
    <property type="match status" value="1"/>
</dbReference>
<dbReference type="PROSITE" id="PS00041">
    <property type="entry name" value="HTH_ARAC_FAMILY_1"/>
    <property type="match status" value="1"/>
</dbReference>
<dbReference type="Proteomes" id="UP000676967">
    <property type="component" value="Chromosome"/>
</dbReference>
<dbReference type="Pfam" id="PF12833">
    <property type="entry name" value="HTH_18"/>
    <property type="match status" value="1"/>
</dbReference>
<dbReference type="PROSITE" id="PS01124">
    <property type="entry name" value="HTH_ARAC_FAMILY_2"/>
    <property type="match status" value="1"/>
</dbReference>
<keyword evidence="6" id="KW-1185">Reference proteome</keyword>
<protein>
    <recommendedName>
        <fullName evidence="4">HTH araC/xylS-type domain-containing protein</fullName>
    </recommendedName>
</protein>
<dbReference type="PANTHER" id="PTHR46796">
    <property type="entry name" value="HTH-TYPE TRANSCRIPTIONAL ACTIVATOR RHAS-RELATED"/>
    <property type="match status" value="1"/>
</dbReference>
<dbReference type="InterPro" id="IPR050204">
    <property type="entry name" value="AraC_XylS_family_regulators"/>
</dbReference>
<dbReference type="EMBL" id="AP023356">
    <property type="protein sequence ID" value="BCJ47573.1"/>
    <property type="molecule type" value="Genomic_DNA"/>
</dbReference>
<evidence type="ECO:0000256" key="3">
    <source>
        <dbReference type="ARBA" id="ARBA00023163"/>
    </source>
</evidence>
<evidence type="ECO:0000259" key="4">
    <source>
        <dbReference type="PROSITE" id="PS01124"/>
    </source>
</evidence>
<dbReference type="PANTHER" id="PTHR46796:SF12">
    <property type="entry name" value="HTH-TYPE DNA-BINDING TRANSCRIPTIONAL ACTIVATOR EUTR"/>
    <property type="match status" value="1"/>
</dbReference>
<dbReference type="SMART" id="SM00342">
    <property type="entry name" value="HTH_ARAC"/>
    <property type="match status" value="1"/>
</dbReference>
<organism evidence="5 6">
    <name type="scientific">Actinoplanes ianthinogenes</name>
    <dbReference type="NCBI Taxonomy" id="122358"/>
    <lineage>
        <taxon>Bacteria</taxon>
        <taxon>Bacillati</taxon>
        <taxon>Actinomycetota</taxon>
        <taxon>Actinomycetes</taxon>
        <taxon>Micromonosporales</taxon>
        <taxon>Micromonosporaceae</taxon>
        <taxon>Actinoplanes</taxon>
    </lineage>
</organism>
<keyword evidence="1" id="KW-0805">Transcription regulation</keyword>
<evidence type="ECO:0000313" key="6">
    <source>
        <dbReference type="Proteomes" id="UP000676967"/>
    </source>
</evidence>
<keyword evidence="2" id="KW-0238">DNA-binding</keyword>